<dbReference type="Proteomes" id="UP001412067">
    <property type="component" value="Unassembled WGS sequence"/>
</dbReference>
<keyword evidence="1" id="KW-0472">Membrane</keyword>
<accession>A0ABR2LXE8</accession>
<gene>
    <name evidence="2" type="ORF">KSP40_PGU013168</name>
</gene>
<keyword evidence="1" id="KW-0812">Transmembrane</keyword>
<keyword evidence="1" id="KW-1133">Transmembrane helix</keyword>
<evidence type="ECO:0000256" key="1">
    <source>
        <dbReference type="SAM" id="Phobius"/>
    </source>
</evidence>
<evidence type="ECO:0000313" key="2">
    <source>
        <dbReference type="EMBL" id="KAK8953399.1"/>
    </source>
</evidence>
<dbReference type="EMBL" id="JBBWWR010000014">
    <property type="protein sequence ID" value="KAK8953399.1"/>
    <property type="molecule type" value="Genomic_DNA"/>
</dbReference>
<dbReference type="PANTHER" id="PTHR48183">
    <property type="entry name" value="PROTEIN, PUTATIVE-RELATED"/>
    <property type="match status" value="1"/>
</dbReference>
<evidence type="ECO:0000313" key="3">
    <source>
        <dbReference type="Proteomes" id="UP001412067"/>
    </source>
</evidence>
<feature type="transmembrane region" description="Helical" evidence="1">
    <location>
        <begin position="12"/>
        <end position="31"/>
    </location>
</feature>
<comment type="caution">
    <text evidence="2">The sequence shown here is derived from an EMBL/GenBank/DDBJ whole genome shotgun (WGS) entry which is preliminary data.</text>
</comment>
<organism evidence="2 3">
    <name type="scientific">Platanthera guangdongensis</name>
    <dbReference type="NCBI Taxonomy" id="2320717"/>
    <lineage>
        <taxon>Eukaryota</taxon>
        <taxon>Viridiplantae</taxon>
        <taxon>Streptophyta</taxon>
        <taxon>Embryophyta</taxon>
        <taxon>Tracheophyta</taxon>
        <taxon>Spermatophyta</taxon>
        <taxon>Magnoliopsida</taxon>
        <taxon>Liliopsida</taxon>
        <taxon>Asparagales</taxon>
        <taxon>Orchidaceae</taxon>
        <taxon>Orchidoideae</taxon>
        <taxon>Orchideae</taxon>
        <taxon>Orchidinae</taxon>
        <taxon>Platanthera</taxon>
    </lineage>
</organism>
<sequence>MDASRLLKEKKFWIASFLVVWAAALQGHMMWMKKQDAFKQKFGGLSKNEGGDDFANS</sequence>
<protein>
    <submittedName>
        <fullName evidence="2">Uncharacterized protein</fullName>
    </submittedName>
</protein>
<proteinExistence type="predicted"/>
<name>A0ABR2LXE8_9ASPA</name>
<dbReference type="PANTHER" id="PTHR48183:SF1">
    <property type="entry name" value="PROTEIN, PUTATIVE-RELATED"/>
    <property type="match status" value="1"/>
</dbReference>
<reference evidence="2 3" key="1">
    <citation type="journal article" date="2022" name="Nat. Plants">
        <title>Genomes of leafy and leafless Platanthera orchids illuminate the evolution of mycoheterotrophy.</title>
        <authorList>
            <person name="Li M.H."/>
            <person name="Liu K.W."/>
            <person name="Li Z."/>
            <person name="Lu H.C."/>
            <person name="Ye Q.L."/>
            <person name="Zhang D."/>
            <person name="Wang J.Y."/>
            <person name="Li Y.F."/>
            <person name="Zhong Z.M."/>
            <person name="Liu X."/>
            <person name="Yu X."/>
            <person name="Liu D.K."/>
            <person name="Tu X.D."/>
            <person name="Liu B."/>
            <person name="Hao Y."/>
            <person name="Liao X.Y."/>
            <person name="Jiang Y.T."/>
            <person name="Sun W.H."/>
            <person name="Chen J."/>
            <person name="Chen Y.Q."/>
            <person name="Ai Y."/>
            <person name="Zhai J.W."/>
            <person name="Wu S.S."/>
            <person name="Zhou Z."/>
            <person name="Hsiao Y.Y."/>
            <person name="Wu W.L."/>
            <person name="Chen Y.Y."/>
            <person name="Lin Y.F."/>
            <person name="Hsu J.L."/>
            <person name="Li C.Y."/>
            <person name="Wang Z.W."/>
            <person name="Zhao X."/>
            <person name="Zhong W.Y."/>
            <person name="Ma X.K."/>
            <person name="Ma L."/>
            <person name="Huang J."/>
            <person name="Chen G.Z."/>
            <person name="Huang M.Z."/>
            <person name="Huang L."/>
            <person name="Peng D.H."/>
            <person name="Luo Y.B."/>
            <person name="Zou S.Q."/>
            <person name="Chen S.P."/>
            <person name="Lan S."/>
            <person name="Tsai W.C."/>
            <person name="Van de Peer Y."/>
            <person name="Liu Z.J."/>
        </authorList>
    </citation>
    <scope>NUCLEOTIDE SEQUENCE [LARGE SCALE GENOMIC DNA]</scope>
    <source>
        <strain evidence="2">Lor288</strain>
    </source>
</reference>
<keyword evidence="3" id="KW-1185">Reference proteome</keyword>